<dbReference type="GO" id="GO:0031267">
    <property type="term" value="F:small GTPase binding"/>
    <property type="evidence" value="ECO:0007669"/>
    <property type="project" value="InterPro"/>
</dbReference>
<gene>
    <name evidence="2" type="ordered locus">Ecym_6123</name>
</gene>
<dbReference type="InParanoid" id="G8JV37"/>
<keyword evidence="1" id="KW-1133">Transmembrane helix</keyword>
<evidence type="ECO:0000313" key="3">
    <source>
        <dbReference type="Proteomes" id="UP000006790"/>
    </source>
</evidence>
<dbReference type="eggNOG" id="KOG3114">
    <property type="taxonomic scope" value="Eukaryota"/>
</dbReference>
<keyword evidence="1" id="KW-0472">Membrane</keyword>
<feature type="transmembrane region" description="Helical" evidence="1">
    <location>
        <begin position="206"/>
        <end position="227"/>
    </location>
</feature>
<dbReference type="KEGG" id="erc:Ecym_6123"/>
<dbReference type="GO" id="GO:0005794">
    <property type="term" value="C:Golgi apparatus"/>
    <property type="evidence" value="ECO:0007669"/>
    <property type="project" value="InterPro"/>
</dbReference>
<feature type="transmembrane region" description="Helical" evidence="1">
    <location>
        <begin position="136"/>
        <end position="158"/>
    </location>
</feature>
<dbReference type="InterPro" id="IPR039765">
    <property type="entry name" value="Yip5/YIPF1/YIPF2"/>
</dbReference>
<dbReference type="EMBL" id="CP002502">
    <property type="protein sequence ID" value="AET40516.1"/>
    <property type="molecule type" value="Genomic_DNA"/>
</dbReference>
<evidence type="ECO:0008006" key="4">
    <source>
        <dbReference type="Google" id="ProtNLM"/>
    </source>
</evidence>
<dbReference type="GeneID" id="11472200"/>
<dbReference type="STRING" id="931890.G8JV37"/>
<dbReference type="OMA" id="CITITIG"/>
<proteinExistence type="predicted"/>
<keyword evidence="1" id="KW-0812">Transmembrane</keyword>
<dbReference type="RefSeq" id="XP_003647333.1">
    <property type="nucleotide sequence ID" value="XM_003647285.1"/>
</dbReference>
<dbReference type="AlphaFoldDB" id="G8JV37"/>
<dbReference type="GO" id="GO:0016192">
    <property type="term" value="P:vesicle-mediated transport"/>
    <property type="evidence" value="ECO:0007669"/>
    <property type="project" value="InterPro"/>
</dbReference>
<feature type="transmembrane region" description="Helical" evidence="1">
    <location>
        <begin position="97"/>
        <end position="115"/>
    </location>
</feature>
<reference evidence="3" key="1">
    <citation type="journal article" date="2012" name="G3 (Bethesda)">
        <title>Pichia sorbitophila, an interspecies yeast hybrid reveals early steps of genome resolution following polyploidization.</title>
        <authorList>
            <person name="Leh Louis V."/>
            <person name="Despons L."/>
            <person name="Friedrich A."/>
            <person name="Martin T."/>
            <person name="Durrens P."/>
            <person name="Casaregola S."/>
            <person name="Neuveglise C."/>
            <person name="Fairhead C."/>
            <person name="Marck C."/>
            <person name="Cruz J.A."/>
            <person name="Straub M.L."/>
            <person name="Kugler V."/>
            <person name="Sacerdot C."/>
            <person name="Uzunov Z."/>
            <person name="Thierry A."/>
            <person name="Weiss S."/>
            <person name="Bleykasten C."/>
            <person name="De Montigny J."/>
            <person name="Jacques N."/>
            <person name="Jung P."/>
            <person name="Lemaire M."/>
            <person name="Mallet S."/>
            <person name="Morel G."/>
            <person name="Richard G.F."/>
            <person name="Sarkar A."/>
            <person name="Savel G."/>
            <person name="Schacherer J."/>
            <person name="Seret M.L."/>
            <person name="Talla E."/>
            <person name="Samson G."/>
            <person name="Jubin C."/>
            <person name="Poulain J."/>
            <person name="Vacherie B."/>
            <person name="Barbe V."/>
            <person name="Pelletier E."/>
            <person name="Sherman D.J."/>
            <person name="Westhof E."/>
            <person name="Weissenbach J."/>
            <person name="Baret P.V."/>
            <person name="Wincker P."/>
            <person name="Gaillardin C."/>
            <person name="Dujon B."/>
            <person name="Souciet J.L."/>
        </authorList>
    </citation>
    <scope>NUCLEOTIDE SEQUENCE [LARGE SCALE GENOMIC DNA]</scope>
    <source>
        <strain evidence="3">CBS 270.75 / DBVPG 7215 / KCTC 17166 / NRRL Y-17582</strain>
    </source>
</reference>
<dbReference type="PANTHER" id="PTHR12822:SF2">
    <property type="entry name" value="PROTEIN YIPF"/>
    <property type="match status" value="1"/>
</dbReference>
<dbReference type="Proteomes" id="UP000006790">
    <property type="component" value="Chromosome 6"/>
</dbReference>
<dbReference type="PANTHER" id="PTHR12822">
    <property type="entry name" value="PROTEIN YIPF"/>
    <property type="match status" value="1"/>
</dbReference>
<dbReference type="HOGENOM" id="CLU_1115535_0_0_1"/>
<sequence>MSHSKYTTVDPEDDILFSVDDEPNFNASTGDTGVEGITGGYSSADQTKNEVQKRGLFNALAPYYQITSEQLYHKIATSVMFGKVHSAELGPNANIEVYSTIWVIISVVVSLYISYGGKQLVEHMIAGSKISDDKGTYTVLLGVFFLFTGYVVAVPLILKAVVTYVFNENLGAVELIQWYGLSCVVWIPLALVSVLTSLLPKGWNALVEWLLTAVGGAYGFGIIYKQIQDDLNELSKKQAVSIAMVVLHFVFVIGVRHMIF</sequence>
<name>G8JV37_ERECY</name>
<accession>G8JV37</accession>
<protein>
    <recommendedName>
        <fullName evidence="4">Protein YIP</fullName>
    </recommendedName>
</protein>
<organism evidence="2 3">
    <name type="scientific">Eremothecium cymbalariae (strain CBS 270.75 / DBVPG 7215 / KCTC 17166 / NRRL Y-17582)</name>
    <name type="common">Yeast</name>
    <dbReference type="NCBI Taxonomy" id="931890"/>
    <lineage>
        <taxon>Eukaryota</taxon>
        <taxon>Fungi</taxon>
        <taxon>Dikarya</taxon>
        <taxon>Ascomycota</taxon>
        <taxon>Saccharomycotina</taxon>
        <taxon>Saccharomycetes</taxon>
        <taxon>Saccharomycetales</taxon>
        <taxon>Saccharomycetaceae</taxon>
        <taxon>Eremothecium</taxon>
    </lineage>
</organism>
<evidence type="ECO:0000256" key="1">
    <source>
        <dbReference type="SAM" id="Phobius"/>
    </source>
</evidence>
<keyword evidence="3" id="KW-1185">Reference proteome</keyword>
<feature type="transmembrane region" description="Helical" evidence="1">
    <location>
        <begin position="178"/>
        <end position="199"/>
    </location>
</feature>
<dbReference type="OrthoDB" id="10256463at2759"/>
<feature type="transmembrane region" description="Helical" evidence="1">
    <location>
        <begin position="239"/>
        <end position="259"/>
    </location>
</feature>
<evidence type="ECO:0000313" key="2">
    <source>
        <dbReference type="EMBL" id="AET40516.1"/>
    </source>
</evidence>